<keyword evidence="4" id="KW-0067">ATP-binding</keyword>
<dbReference type="Proteomes" id="UP000633219">
    <property type="component" value="Unassembled WGS sequence"/>
</dbReference>
<dbReference type="PROSITE" id="PS50975">
    <property type="entry name" value="ATP_GRASP"/>
    <property type="match status" value="1"/>
</dbReference>
<dbReference type="SUPFAM" id="SSF56059">
    <property type="entry name" value="Glutathione synthetase ATP-binding domain-like"/>
    <property type="match status" value="1"/>
</dbReference>
<evidence type="ECO:0000313" key="7">
    <source>
        <dbReference type="Proteomes" id="UP000633219"/>
    </source>
</evidence>
<dbReference type="InterPro" id="IPR013815">
    <property type="entry name" value="ATP_grasp_subdomain_1"/>
</dbReference>
<evidence type="ECO:0000256" key="3">
    <source>
        <dbReference type="ARBA" id="ARBA00023316"/>
    </source>
</evidence>
<dbReference type="EMBL" id="JAEQNC010000022">
    <property type="protein sequence ID" value="MBL0375341.1"/>
    <property type="molecule type" value="Genomic_DNA"/>
</dbReference>
<keyword evidence="2" id="KW-0436">Ligase</keyword>
<keyword evidence="3" id="KW-0961">Cell wall biogenesis/degradation</keyword>
<accession>A0A936YUF7</accession>
<evidence type="ECO:0000313" key="6">
    <source>
        <dbReference type="EMBL" id="MBL0375341.1"/>
    </source>
</evidence>
<gene>
    <name evidence="6" type="ORF">JJB09_25320</name>
</gene>
<dbReference type="Gene3D" id="3.30.470.20">
    <property type="entry name" value="ATP-grasp fold, B domain"/>
    <property type="match status" value="1"/>
</dbReference>
<sequence>MRIGITFDLREDYAREGYDEEQTAEFDGIETILSIESTLQALGHSTERIGQAHALTRRLLHGDRWDMVFNIAEGMYGFGRQALVPTLLDAYQIPYTFSDPLALTVTLHKATAKRIVRDSGIHTPDFGVVETAADIAGVALPFPLFIKPVAEGTSKGISAASKIRNSTELRTGCEQLLARHRQPVLVETYLPGREFTVGILGTGAASRAIGVMEIQLQGGPEPEIYSYDNKKYYEERVLAQLATDATGDAAAQLALAAWKVLGGRDGGRVDVRCDAEGNVNFLEANPLAGLHPKDSDLPLLGRLTGMSYVALIEQIVASASSRTMEVR</sequence>
<comment type="similarity">
    <text evidence="1">Belongs to the D-alanine--D-alanine ligase family.</text>
</comment>
<keyword evidence="4" id="KW-0547">Nucleotide-binding</keyword>
<evidence type="ECO:0000259" key="5">
    <source>
        <dbReference type="PROSITE" id="PS50975"/>
    </source>
</evidence>
<dbReference type="InterPro" id="IPR016185">
    <property type="entry name" value="PreATP-grasp_dom_sf"/>
</dbReference>
<dbReference type="PANTHER" id="PTHR23132:SF23">
    <property type="entry name" value="D-ALANINE--D-ALANINE LIGASE B"/>
    <property type="match status" value="1"/>
</dbReference>
<dbReference type="SUPFAM" id="SSF52440">
    <property type="entry name" value="PreATP-grasp domain"/>
    <property type="match status" value="1"/>
</dbReference>
<evidence type="ECO:0000256" key="2">
    <source>
        <dbReference type="ARBA" id="ARBA00022598"/>
    </source>
</evidence>
<dbReference type="AlphaFoldDB" id="A0A936YUF7"/>
<dbReference type="GO" id="GO:0008716">
    <property type="term" value="F:D-alanine-D-alanine ligase activity"/>
    <property type="evidence" value="ECO:0007669"/>
    <property type="project" value="InterPro"/>
</dbReference>
<evidence type="ECO:0000256" key="1">
    <source>
        <dbReference type="ARBA" id="ARBA00010871"/>
    </source>
</evidence>
<evidence type="ECO:0000256" key="4">
    <source>
        <dbReference type="PROSITE-ProRule" id="PRU00409"/>
    </source>
</evidence>
<comment type="caution">
    <text evidence="6">The sequence shown here is derived from an EMBL/GenBank/DDBJ whole genome shotgun (WGS) entry which is preliminary data.</text>
</comment>
<dbReference type="PANTHER" id="PTHR23132">
    <property type="entry name" value="D-ALANINE--D-ALANINE LIGASE"/>
    <property type="match status" value="1"/>
</dbReference>
<feature type="domain" description="ATP-grasp" evidence="5">
    <location>
        <begin position="113"/>
        <end position="317"/>
    </location>
</feature>
<organism evidence="6 7">
    <name type="scientific">Rhizobium setariae</name>
    <dbReference type="NCBI Taxonomy" id="2801340"/>
    <lineage>
        <taxon>Bacteria</taxon>
        <taxon>Pseudomonadati</taxon>
        <taxon>Pseudomonadota</taxon>
        <taxon>Alphaproteobacteria</taxon>
        <taxon>Hyphomicrobiales</taxon>
        <taxon>Rhizobiaceae</taxon>
        <taxon>Rhizobium/Agrobacterium group</taxon>
        <taxon>Rhizobium</taxon>
    </lineage>
</organism>
<dbReference type="GO" id="GO:0071555">
    <property type="term" value="P:cell wall organization"/>
    <property type="evidence" value="ECO:0007669"/>
    <property type="project" value="UniProtKB-KW"/>
</dbReference>
<proteinExistence type="inferred from homology"/>
<reference evidence="6" key="1">
    <citation type="submission" date="2021-01" db="EMBL/GenBank/DDBJ databases">
        <title>Rhizobium sp. strain KVB221 16S ribosomal RNA gene Genome sequencing and assembly.</title>
        <authorList>
            <person name="Kang M."/>
        </authorList>
    </citation>
    <scope>NUCLEOTIDE SEQUENCE</scope>
    <source>
        <strain evidence="6">KVB221</strain>
    </source>
</reference>
<keyword evidence="7" id="KW-1185">Reference proteome</keyword>
<dbReference type="GO" id="GO:0046872">
    <property type="term" value="F:metal ion binding"/>
    <property type="evidence" value="ECO:0007669"/>
    <property type="project" value="InterPro"/>
</dbReference>
<dbReference type="GO" id="GO:0005524">
    <property type="term" value="F:ATP binding"/>
    <property type="evidence" value="ECO:0007669"/>
    <property type="project" value="UniProtKB-UniRule"/>
</dbReference>
<dbReference type="Pfam" id="PF07478">
    <property type="entry name" value="Dala_Dala_lig_C"/>
    <property type="match status" value="1"/>
</dbReference>
<dbReference type="Gene3D" id="3.30.1490.20">
    <property type="entry name" value="ATP-grasp fold, A domain"/>
    <property type="match status" value="1"/>
</dbReference>
<dbReference type="RefSeq" id="WP_201663889.1">
    <property type="nucleotide sequence ID" value="NZ_JAEQNC010000022.1"/>
</dbReference>
<name>A0A936YUF7_9HYPH</name>
<dbReference type="InterPro" id="IPR011095">
    <property type="entry name" value="Dala_Dala_lig_C"/>
</dbReference>
<protein>
    <recommendedName>
        <fullName evidence="5">ATP-grasp domain-containing protein</fullName>
    </recommendedName>
</protein>
<dbReference type="InterPro" id="IPR011761">
    <property type="entry name" value="ATP-grasp"/>
</dbReference>